<dbReference type="PANTHER" id="PTHR32322">
    <property type="entry name" value="INNER MEMBRANE TRANSPORTER"/>
    <property type="match status" value="1"/>
</dbReference>
<dbReference type="InterPro" id="IPR050638">
    <property type="entry name" value="AA-Vitamin_Transporters"/>
</dbReference>
<evidence type="ECO:0000256" key="1">
    <source>
        <dbReference type="ARBA" id="ARBA00004141"/>
    </source>
</evidence>
<organism evidence="9 10">
    <name type="scientific">Actinophytocola xanthii</name>
    <dbReference type="NCBI Taxonomy" id="1912961"/>
    <lineage>
        <taxon>Bacteria</taxon>
        <taxon>Bacillati</taxon>
        <taxon>Actinomycetota</taxon>
        <taxon>Actinomycetes</taxon>
        <taxon>Pseudonocardiales</taxon>
        <taxon>Pseudonocardiaceae</taxon>
    </lineage>
</organism>
<feature type="domain" description="EamA" evidence="8">
    <location>
        <begin position="105"/>
        <end position="236"/>
    </location>
</feature>
<name>A0A1Q8BY97_9PSEU</name>
<dbReference type="PANTHER" id="PTHR32322:SF2">
    <property type="entry name" value="EAMA DOMAIN-CONTAINING PROTEIN"/>
    <property type="match status" value="1"/>
</dbReference>
<comment type="subcellular location">
    <subcellularLocation>
        <location evidence="1">Membrane</location>
        <topology evidence="1">Multi-pass membrane protein</topology>
    </subcellularLocation>
</comment>
<comment type="caution">
    <text evidence="9">The sequence shown here is derived from an EMBL/GenBank/DDBJ whole genome shotgun (WGS) entry which is preliminary data.</text>
</comment>
<feature type="compositionally biased region" description="Basic residues" evidence="6">
    <location>
        <begin position="249"/>
        <end position="275"/>
    </location>
</feature>
<evidence type="ECO:0000256" key="2">
    <source>
        <dbReference type="ARBA" id="ARBA00007362"/>
    </source>
</evidence>
<feature type="transmembrane region" description="Helical" evidence="7">
    <location>
        <begin position="52"/>
        <end position="73"/>
    </location>
</feature>
<dbReference type="EMBL" id="MSIE01000109">
    <property type="protein sequence ID" value="OLF07078.1"/>
    <property type="molecule type" value="Genomic_DNA"/>
</dbReference>
<feature type="region of interest" description="Disordered" evidence="6">
    <location>
        <begin position="246"/>
        <end position="279"/>
    </location>
</feature>
<keyword evidence="5 7" id="KW-0472">Membrane</keyword>
<feature type="transmembrane region" description="Helical" evidence="7">
    <location>
        <begin position="169"/>
        <end position="190"/>
    </location>
</feature>
<protein>
    <recommendedName>
        <fullName evidence="8">EamA domain-containing protein</fullName>
    </recommendedName>
</protein>
<dbReference type="OrthoDB" id="5430053at2"/>
<evidence type="ECO:0000256" key="3">
    <source>
        <dbReference type="ARBA" id="ARBA00022692"/>
    </source>
</evidence>
<keyword evidence="3 7" id="KW-0812">Transmembrane</keyword>
<dbReference type="SUPFAM" id="SSF103481">
    <property type="entry name" value="Multidrug resistance efflux transporter EmrE"/>
    <property type="match status" value="2"/>
</dbReference>
<evidence type="ECO:0000259" key="8">
    <source>
        <dbReference type="Pfam" id="PF00892"/>
    </source>
</evidence>
<dbReference type="Pfam" id="PF00892">
    <property type="entry name" value="EamA"/>
    <property type="match status" value="1"/>
</dbReference>
<feature type="transmembrane region" description="Helical" evidence="7">
    <location>
        <begin position="202"/>
        <end position="218"/>
    </location>
</feature>
<feature type="transmembrane region" description="Helical" evidence="7">
    <location>
        <begin position="224"/>
        <end position="244"/>
    </location>
</feature>
<feature type="transmembrane region" description="Helical" evidence="7">
    <location>
        <begin position="136"/>
        <end position="157"/>
    </location>
</feature>
<keyword evidence="10" id="KW-1185">Reference proteome</keyword>
<dbReference type="InterPro" id="IPR000620">
    <property type="entry name" value="EamA_dom"/>
</dbReference>
<proteinExistence type="inferred from homology"/>
<gene>
    <name evidence="9" type="ORF">BU204_35800</name>
</gene>
<dbReference type="Proteomes" id="UP000185596">
    <property type="component" value="Unassembled WGS sequence"/>
</dbReference>
<reference evidence="9 10" key="1">
    <citation type="submission" date="2016-12" db="EMBL/GenBank/DDBJ databases">
        <title>The draft genome sequence of Actinophytocola sp. 11-183.</title>
        <authorList>
            <person name="Wang W."/>
            <person name="Yuan L."/>
        </authorList>
    </citation>
    <scope>NUCLEOTIDE SEQUENCE [LARGE SCALE GENOMIC DNA]</scope>
    <source>
        <strain evidence="9 10">11-183</strain>
    </source>
</reference>
<comment type="similarity">
    <text evidence="2">Belongs to the EamA transporter family.</text>
</comment>
<evidence type="ECO:0000313" key="10">
    <source>
        <dbReference type="Proteomes" id="UP000185596"/>
    </source>
</evidence>
<evidence type="ECO:0000256" key="6">
    <source>
        <dbReference type="SAM" id="MobiDB-lite"/>
    </source>
</evidence>
<dbReference type="InterPro" id="IPR037185">
    <property type="entry name" value="EmrE-like"/>
</dbReference>
<feature type="transmembrane region" description="Helical" evidence="7">
    <location>
        <begin position="102"/>
        <end position="124"/>
    </location>
</feature>
<dbReference type="AlphaFoldDB" id="A0A1Q8BY97"/>
<dbReference type="Gene3D" id="1.10.3730.20">
    <property type="match status" value="1"/>
</dbReference>
<sequence length="361" mass="37357">MRVLPAGILLLLLRPALPTGIWWYRSLILGAVNFAGFFACQAVAVHHIPVGVAATIAATQTLLVPLGAVLLIASPVHRSHIGYAAVGIAGVALLVLRSDERLHLAGVCAAAGTAICNTLGLLLTRRWGQPRGAHHLTITGWQMIAGGAILSPAAALAEGLRPPTSGVPLSIVAVVVATTAAAFAALFGALHAGLAPTAVSRLMLLCPLAVTTAGWLLFEQSLSPLQILGAVLVIVPVLAACHPAPTRRPIGRHRASTPARRYGRHHDRRQRKPRLRSGLPAARSVALVRNSAQARGGPAATVIIILFSAPDTAVSGTAPTGTPPSTSPPFGESERGAPVLAGYACQRMFDRAPRTGVSARQ</sequence>
<evidence type="ECO:0000256" key="4">
    <source>
        <dbReference type="ARBA" id="ARBA00022989"/>
    </source>
</evidence>
<feature type="transmembrane region" description="Helical" evidence="7">
    <location>
        <begin position="80"/>
        <end position="96"/>
    </location>
</feature>
<evidence type="ECO:0000313" key="9">
    <source>
        <dbReference type="EMBL" id="OLF07078.1"/>
    </source>
</evidence>
<evidence type="ECO:0000256" key="7">
    <source>
        <dbReference type="SAM" id="Phobius"/>
    </source>
</evidence>
<keyword evidence="4 7" id="KW-1133">Transmembrane helix</keyword>
<dbReference type="GO" id="GO:0016020">
    <property type="term" value="C:membrane"/>
    <property type="evidence" value="ECO:0007669"/>
    <property type="project" value="UniProtKB-SubCell"/>
</dbReference>
<feature type="region of interest" description="Disordered" evidence="6">
    <location>
        <begin position="314"/>
        <end position="337"/>
    </location>
</feature>
<accession>A0A1Q8BY97</accession>
<evidence type="ECO:0000256" key="5">
    <source>
        <dbReference type="ARBA" id="ARBA00023136"/>
    </source>
</evidence>